<proteinExistence type="predicted"/>
<feature type="region of interest" description="Disordered" evidence="1">
    <location>
        <begin position="284"/>
        <end position="306"/>
    </location>
</feature>
<evidence type="ECO:0000313" key="3">
    <source>
        <dbReference type="EnsemblMetazoa" id="AMIN002740-PA"/>
    </source>
</evidence>
<accession>A0A182VXE1</accession>
<reference evidence="4" key="1">
    <citation type="submission" date="2013-03" db="EMBL/GenBank/DDBJ databases">
        <title>The Genome Sequence of Anopheles minimus MINIMUS1.</title>
        <authorList>
            <consortium name="The Broad Institute Genomics Platform"/>
            <person name="Neafsey D.E."/>
            <person name="Walton C."/>
            <person name="Walker B."/>
            <person name="Young S.K."/>
            <person name="Zeng Q."/>
            <person name="Gargeya S."/>
            <person name="Fitzgerald M."/>
            <person name="Haas B."/>
            <person name="Abouelleil A."/>
            <person name="Allen A.W."/>
            <person name="Alvarado L."/>
            <person name="Arachchi H.M."/>
            <person name="Berlin A.M."/>
            <person name="Chapman S.B."/>
            <person name="Gainer-Dewar J."/>
            <person name="Goldberg J."/>
            <person name="Griggs A."/>
            <person name="Gujja S."/>
            <person name="Hansen M."/>
            <person name="Howarth C."/>
            <person name="Imamovic A."/>
            <person name="Ireland A."/>
            <person name="Larimer J."/>
            <person name="McCowan C."/>
            <person name="Murphy C."/>
            <person name="Pearson M."/>
            <person name="Poon T.W."/>
            <person name="Priest M."/>
            <person name="Roberts A."/>
            <person name="Saif S."/>
            <person name="Shea T."/>
            <person name="Sisk P."/>
            <person name="Sykes S."/>
            <person name="Wortman J."/>
            <person name="Nusbaum C."/>
            <person name="Birren B."/>
        </authorList>
    </citation>
    <scope>NUCLEOTIDE SEQUENCE [LARGE SCALE GENOMIC DNA]</scope>
    <source>
        <strain evidence="4">MINIMUS1</strain>
    </source>
</reference>
<organism evidence="3 4">
    <name type="scientific">Anopheles minimus</name>
    <dbReference type="NCBI Taxonomy" id="112268"/>
    <lineage>
        <taxon>Eukaryota</taxon>
        <taxon>Metazoa</taxon>
        <taxon>Ecdysozoa</taxon>
        <taxon>Arthropoda</taxon>
        <taxon>Hexapoda</taxon>
        <taxon>Insecta</taxon>
        <taxon>Pterygota</taxon>
        <taxon>Neoptera</taxon>
        <taxon>Endopterygota</taxon>
        <taxon>Diptera</taxon>
        <taxon>Nematocera</taxon>
        <taxon>Culicoidea</taxon>
        <taxon>Culicidae</taxon>
        <taxon>Anophelinae</taxon>
        <taxon>Anopheles</taxon>
    </lineage>
</organism>
<dbReference type="EnsemblMetazoa" id="AMIN002740-RA">
    <property type="protein sequence ID" value="AMIN002740-PA"/>
    <property type="gene ID" value="AMIN002740"/>
</dbReference>
<dbReference type="AlphaFoldDB" id="A0A182VXE1"/>
<keyword evidence="2" id="KW-1133">Transmembrane helix</keyword>
<keyword evidence="2" id="KW-0472">Membrane</keyword>
<keyword evidence="4" id="KW-1185">Reference proteome</keyword>
<reference evidence="3" key="2">
    <citation type="submission" date="2020-05" db="UniProtKB">
        <authorList>
            <consortium name="EnsemblMetazoa"/>
        </authorList>
    </citation>
    <scope>IDENTIFICATION</scope>
    <source>
        <strain evidence="3">MINIMUS1</strain>
    </source>
</reference>
<sequence length="445" mass="49930">MRGIISPLGWGVLLLIVVLLLVLVHYLTRELAKLIGIMWKGFDQLLVSPSVERKRSNRRQQRPRSTKRDSILHTREKDDEWQIDDFSDDDTTASRKHESETLPSTITPSVPLSLNPAEVTIERKNQSDSEIEHISEEDCRPRCDTTSETSDSDDCLAIRCTKSRMTRLQFVDKNLIKRRRITDDMDVSFVAGSSRARNRQFEDATSPKRFKSISTFNRSTATIGLNNSVNDTIAADRSTRCWKSFDASFADQQESFIEELASSPESANNGQRSSVEPLNIEEVPSSVEEGSVLPHSSTATPHSKSFYVTTPGNRGKSLNHPKSSPLGALATVLNDRSSQQHLWQHGIMSGTVQPALVVKLDSIERIFGRVMLRFFTTTDGADDCAQEQIENIIFLDQSDKQLRSIHAGMEIALEVDERIAPHRVSHNKLVHLGVTKLCPLPLTIK</sequence>
<protein>
    <submittedName>
        <fullName evidence="3">Uncharacterized protein</fullName>
    </submittedName>
</protein>
<feature type="compositionally biased region" description="Polar residues" evidence="1">
    <location>
        <begin position="294"/>
        <end position="306"/>
    </location>
</feature>
<feature type="region of interest" description="Disordered" evidence="1">
    <location>
        <begin position="84"/>
        <end position="109"/>
    </location>
</feature>
<name>A0A182VXE1_9DIPT</name>
<dbReference type="Proteomes" id="UP000075920">
    <property type="component" value="Unassembled WGS sequence"/>
</dbReference>
<evidence type="ECO:0000256" key="2">
    <source>
        <dbReference type="SAM" id="Phobius"/>
    </source>
</evidence>
<dbReference type="VEuPathDB" id="VectorBase:AMIN002740"/>
<keyword evidence="2" id="KW-0812">Transmembrane</keyword>
<evidence type="ECO:0000256" key="1">
    <source>
        <dbReference type="SAM" id="MobiDB-lite"/>
    </source>
</evidence>
<evidence type="ECO:0000313" key="4">
    <source>
        <dbReference type="Proteomes" id="UP000075920"/>
    </source>
</evidence>
<feature type="transmembrane region" description="Helical" evidence="2">
    <location>
        <begin position="7"/>
        <end position="27"/>
    </location>
</feature>